<reference evidence="1" key="1">
    <citation type="submission" date="2025-08" db="UniProtKB">
        <authorList>
            <consortium name="Ensembl"/>
        </authorList>
    </citation>
    <scope>IDENTIFICATION</scope>
</reference>
<dbReference type="Ensembl" id="ENSOSIT00000033438.1">
    <property type="protein sequence ID" value="ENSOSIP00000031728.1"/>
    <property type="gene ID" value="ENSOSIG00000016206.1"/>
</dbReference>
<dbReference type="Proteomes" id="UP000694383">
    <property type="component" value="Unplaced"/>
</dbReference>
<protein>
    <submittedName>
        <fullName evidence="1">Uncharacterized protein</fullName>
    </submittedName>
</protein>
<name>A0A8C7YT11_9TELE</name>
<proteinExistence type="predicted"/>
<keyword evidence="2" id="KW-1185">Reference proteome</keyword>
<sequence length="51" mass="6085">MALLMEHQFRQLSTDRQVETRPFLDAVSYLPLFFGKAFCPIKRQETIERII</sequence>
<organism evidence="1 2">
    <name type="scientific">Oryzias sinensis</name>
    <name type="common">Chinese medaka</name>
    <dbReference type="NCBI Taxonomy" id="183150"/>
    <lineage>
        <taxon>Eukaryota</taxon>
        <taxon>Metazoa</taxon>
        <taxon>Chordata</taxon>
        <taxon>Craniata</taxon>
        <taxon>Vertebrata</taxon>
        <taxon>Euteleostomi</taxon>
        <taxon>Actinopterygii</taxon>
        <taxon>Neopterygii</taxon>
        <taxon>Teleostei</taxon>
        <taxon>Neoteleostei</taxon>
        <taxon>Acanthomorphata</taxon>
        <taxon>Ovalentaria</taxon>
        <taxon>Atherinomorphae</taxon>
        <taxon>Beloniformes</taxon>
        <taxon>Adrianichthyidae</taxon>
        <taxon>Oryziinae</taxon>
        <taxon>Oryzias</taxon>
    </lineage>
</organism>
<evidence type="ECO:0000313" key="2">
    <source>
        <dbReference type="Proteomes" id="UP000694383"/>
    </source>
</evidence>
<dbReference type="GeneTree" id="ENSGT01000000219762"/>
<dbReference type="AlphaFoldDB" id="A0A8C7YT11"/>
<evidence type="ECO:0000313" key="1">
    <source>
        <dbReference type="Ensembl" id="ENSOSIP00000031728.1"/>
    </source>
</evidence>
<reference evidence="1" key="2">
    <citation type="submission" date="2025-09" db="UniProtKB">
        <authorList>
            <consortium name="Ensembl"/>
        </authorList>
    </citation>
    <scope>IDENTIFICATION</scope>
</reference>
<accession>A0A8C7YT11</accession>